<evidence type="ECO:0000313" key="3">
    <source>
        <dbReference type="EMBL" id="OAA41029.1"/>
    </source>
</evidence>
<feature type="transmembrane region" description="Helical" evidence="2">
    <location>
        <begin position="327"/>
        <end position="349"/>
    </location>
</feature>
<dbReference type="Proteomes" id="UP000243498">
    <property type="component" value="Unassembled WGS sequence"/>
</dbReference>
<feature type="region of interest" description="Disordered" evidence="1">
    <location>
        <begin position="567"/>
        <end position="609"/>
    </location>
</feature>
<dbReference type="STRING" id="1081105.A0A167CC93"/>
<reference evidence="3 4" key="1">
    <citation type="journal article" date="2016" name="Genome Biol. Evol.">
        <title>Divergent and convergent evolution of fungal pathogenicity.</title>
        <authorList>
            <person name="Shang Y."/>
            <person name="Xiao G."/>
            <person name="Zheng P."/>
            <person name="Cen K."/>
            <person name="Zhan S."/>
            <person name="Wang C."/>
        </authorList>
    </citation>
    <scope>NUCLEOTIDE SEQUENCE [LARGE SCALE GENOMIC DNA]</scope>
    <source>
        <strain evidence="3 4">RCEF 4871</strain>
    </source>
</reference>
<organism evidence="3 4">
    <name type="scientific">Metarhizium rileyi (strain RCEF 4871)</name>
    <name type="common">Nomuraea rileyi</name>
    <dbReference type="NCBI Taxonomy" id="1649241"/>
    <lineage>
        <taxon>Eukaryota</taxon>
        <taxon>Fungi</taxon>
        <taxon>Dikarya</taxon>
        <taxon>Ascomycota</taxon>
        <taxon>Pezizomycotina</taxon>
        <taxon>Sordariomycetes</taxon>
        <taxon>Hypocreomycetidae</taxon>
        <taxon>Hypocreales</taxon>
        <taxon>Clavicipitaceae</taxon>
        <taxon>Metarhizium</taxon>
    </lineage>
</organism>
<feature type="compositionally biased region" description="Basic and acidic residues" evidence="1">
    <location>
        <begin position="101"/>
        <end position="119"/>
    </location>
</feature>
<feature type="region of interest" description="Disordered" evidence="1">
    <location>
        <begin position="527"/>
        <end position="550"/>
    </location>
</feature>
<feature type="compositionally biased region" description="Polar residues" evidence="1">
    <location>
        <begin position="215"/>
        <end position="224"/>
    </location>
</feature>
<feature type="compositionally biased region" description="Low complexity" evidence="1">
    <location>
        <begin position="230"/>
        <end position="241"/>
    </location>
</feature>
<feature type="compositionally biased region" description="Polar residues" evidence="1">
    <location>
        <begin position="89"/>
        <end position="99"/>
    </location>
</feature>
<feature type="compositionally biased region" description="Pro residues" evidence="1">
    <location>
        <begin position="167"/>
        <end position="189"/>
    </location>
</feature>
<feature type="compositionally biased region" description="Low complexity" evidence="1">
    <location>
        <begin position="136"/>
        <end position="166"/>
    </location>
</feature>
<accession>A0A167CC93</accession>
<keyword evidence="4" id="KW-1185">Reference proteome</keyword>
<proteinExistence type="predicted"/>
<feature type="compositionally biased region" description="Basic and acidic residues" evidence="1">
    <location>
        <begin position="30"/>
        <end position="43"/>
    </location>
</feature>
<dbReference type="AlphaFoldDB" id="A0A167CC93"/>
<gene>
    <name evidence="3" type="ORF">NOR_05611</name>
</gene>
<evidence type="ECO:0000256" key="2">
    <source>
        <dbReference type="SAM" id="Phobius"/>
    </source>
</evidence>
<evidence type="ECO:0000256" key="1">
    <source>
        <dbReference type="SAM" id="MobiDB-lite"/>
    </source>
</evidence>
<keyword evidence="2" id="KW-1133">Transmembrane helix</keyword>
<dbReference type="OMA" id="THIIGQY"/>
<evidence type="ECO:0000313" key="4">
    <source>
        <dbReference type="Proteomes" id="UP000243498"/>
    </source>
</evidence>
<comment type="caution">
    <text evidence="3">The sequence shown here is derived from an EMBL/GenBank/DDBJ whole genome shotgun (WGS) entry which is preliminary data.</text>
</comment>
<feature type="compositionally biased region" description="Basic and acidic residues" evidence="1">
    <location>
        <begin position="51"/>
        <end position="62"/>
    </location>
</feature>
<name>A0A167CC93_METRR</name>
<dbReference type="OrthoDB" id="5411141at2759"/>
<keyword evidence="2" id="KW-0812">Transmembrane</keyword>
<feature type="compositionally biased region" description="Basic and acidic residues" evidence="1">
    <location>
        <begin position="1"/>
        <end position="18"/>
    </location>
</feature>
<dbReference type="EMBL" id="AZHC01000017">
    <property type="protein sequence ID" value="OAA41029.1"/>
    <property type="molecule type" value="Genomic_DNA"/>
</dbReference>
<sequence>MASTVEVDRFAGKDDKRPATPLMDFPSWTRADDNDNVRGSRSERLRRRSIKRDNQAKRRENDDVAPTAVTAHQAKAIDSKGLLKDLSTPVATGTYNALDQNGKEKRGWESESSDGEKKNDKKKNKHPKPAPIQTQPPVAANPAAALPSPALPASPASPALSGSPASPASPDPPHAAPPHSPQAQPPPPLTSSVPENSQPTGGWINPAQPPAKAPSDTNFGSRMSLSPLIPSSTPAAEPTTTKRPLTSLTPIVTVPILPYSSDRRKGVNILPTAESVVTLSTSQSPTSTTNLRSPTGSSFLLPLPDSDLTKAHRHEQEKGNVHPKVEMALISLGSIGASIIVAFIGWLIWRCHRRRRDTSSSRTWKEPSVNNISMDRPKLLVTNALSRVPILKDRIVGHQRGWKNLDRTDLGPFNEKGYMAQSMPTQQSNPTDIHVQTGVVGSSLYSGNARYGTGFHVPKESISLTEPQFNNNSLPSGAQLFQKRLSDISSLSSGFGDGQFITDAFNSSAYTADNTAAETTVKSPLPVAKRGSVGHSSQRRDTVYTEASEDMPPRFRSVNSWVRQQTGRVNRAMQRDEASDAPPVPSLPPEQDFGLMMPDGEEPRRVDSA</sequence>
<protein>
    <submittedName>
        <fullName evidence="3">Uncharacterized protein</fullName>
    </submittedName>
</protein>
<feature type="region of interest" description="Disordered" evidence="1">
    <location>
        <begin position="1"/>
        <end position="246"/>
    </location>
</feature>
<keyword evidence="2" id="KW-0472">Membrane</keyword>